<dbReference type="PROSITE" id="PS00624">
    <property type="entry name" value="GMC_OXRED_2"/>
    <property type="match status" value="1"/>
</dbReference>
<comment type="similarity">
    <text evidence="4">Belongs to the GMC oxidoreductase family.</text>
</comment>
<keyword evidence="8" id="KW-1185">Reference proteome</keyword>
<evidence type="ECO:0000259" key="6">
    <source>
        <dbReference type="PROSITE" id="PS00624"/>
    </source>
</evidence>
<dbReference type="PANTHER" id="PTHR11552:SF147">
    <property type="entry name" value="CHOLINE DEHYDROGENASE, MITOCHONDRIAL"/>
    <property type="match status" value="1"/>
</dbReference>
<dbReference type="EMBL" id="CAJQZP010000937">
    <property type="protein sequence ID" value="CAG4999449.1"/>
    <property type="molecule type" value="Genomic_DNA"/>
</dbReference>
<reference evidence="7" key="1">
    <citation type="submission" date="2021-04" db="EMBL/GenBank/DDBJ databases">
        <authorList>
            <person name="Tunstrom K."/>
        </authorList>
    </citation>
    <scope>NUCLEOTIDE SEQUENCE</scope>
</reference>
<dbReference type="AlphaFoldDB" id="A0A8S3X335"/>
<dbReference type="PANTHER" id="PTHR11552">
    <property type="entry name" value="GLUCOSE-METHANOL-CHOLINE GMC OXIDOREDUCTASE"/>
    <property type="match status" value="1"/>
</dbReference>
<dbReference type="Pfam" id="PF00732">
    <property type="entry name" value="GMC_oxred_N"/>
    <property type="match status" value="1"/>
</dbReference>
<organism evidence="7 8">
    <name type="scientific">Parnassius apollo</name>
    <name type="common">Apollo butterfly</name>
    <name type="synonym">Papilio apollo</name>
    <dbReference type="NCBI Taxonomy" id="110799"/>
    <lineage>
        <taxon>Eukaryota</taxon>
        <taxon>Metazoa</taxon>
        <taxon>Ecdysozoa</taxon>
        <taxon>Arthropoda</taxon>
        <taxon>Hexapoda</taxon>
        <taxon>Insecta</taxon>
        <taxon>Pterygota</taxon>
        <taxon>Neoptera</taxon>
        <taxon>Endopterygota</taxon>
        <taxon>Lepidoptera</taxon>
        <taxon>Glossata</taxon>
        <taxon>Ditrysia</taxon>
        <taxon>Papilionoidea</taxon>
        <taxon>Papilionidae</taxon>
        <taxon>Parnassiinae</taxon>
        <taxon>Parnassini</taxon>
        <taxon>Parnassius</taxon>
        <taxon>Parnassius</taxon>
    </lineage>
</organism>
<feature type="domain" description="Glucose-methanol-choline oxidoreductase N-terminal" evidence="6">
    <location>
        <begin position="340"/>
        <end position="354"/>
    </location>
</feature>
<evidence type="ECO:0000313" key="8">
    <source>
        <dbReference type="Proteomes" id="UP000691718"/>
    </source>
</evidence>
<accession>A0A8S3X335</accession>
<evidence type="ECO:0000256" key="2">
    <source>
        <dbReference type="ARBA" id="ARBA00022630"/>
    </source>
</evidence>
<evidence type="ECO:0000256" key="4">
    <source>
        <dbReference type="RuleBase" id="RU003968"/>
    </source>
</evidence>
<keyword evidence="2 4" id="KW-0285">Flavoprotein</keyword>
<comment type="caution">
    <text evidence="7">The sequence shown here is derived from an EMBL/GenBank/DDBJ whole genome shotgun (WGS) entry which is preliminary data.</text>
</comment>
<name>A0A8S3X335_PARAO</name>
<dbReference type="GO" id="GO:0050660">
    <property type="term" value="F:flavin adenine dinucleotide binding"/>
    <property type="evidence" value="ECO:0007669"/>
    <property type="project" value="InterPro"/>
</dbReference>
<keyword evidence="3 4" id="KW-0274">FAD</keyword>
<dbReference type="Proteomes" id="UP000691718">
    <property type="component" value="Unassembled WGS sequence"/>
</dbReference>
<dbReference type="InterPro" id="IPR007867">
    <property type="entry name" value="GMC_OxRtase_C"/>
</dbReference>
<feature type="domain" description="Glucose-methanol-choline oxidoreductase N-terminal" evidence="5">
    <location>
        <begin position="161"/>
        <end position="184"/>
    </location>
</feature>
<dbReference type="Pfam" id="PF05199">
    <property type="entry name" value="GMC_oxred_C"/>
    <property type="match status" value="1"/>
</dbReference>
<evidence type="ECO:0000259" key="5">
    <source>
        <dbReference type="PROSITE" id="PS00623"/>
    </source>
</evidence>
<dbReference type="PIRSF" id="PIRSF000137">
    <property type="entry name" value="Alcohol_oxidase"/>
    <property type="match status" value="1"/>
</dbReference>
<evidence type="ECO:0000256" key="1">
    <source>
        <dbReference type="ARBA" id="ARBA00001974"/>
    </source>
</evidence>
<gene>
    <name evidence="7" type="ORF">PAPOLLO_LOCUS13541</name>
</gene>
<comment type="cofactor">
    <cofactor evidence="1">
        <name>FAD</name>
        <dbReference type="ChEBI" id="CHEBI:57692"/>
    </cofactor>
</comment>
<evidence type="ECO:0000313" key="7">
    <source>
        <dbReference type="EMBL" id="CAG4999449.1"/>
    </source>
</evidence>
<sequence>MDVKTKMKMLLQISCLVSLCCLLTQPRDDIRSWFLDAVSYLQLKVLMPFLELLEVFIVLVSPILLNNQDYPSQANVYDGQSFDFVVIGAGSAGCVVANRLTEIGNWSVLLIEAGDDPPAIANNPGLSVLMSTMLPDWNYNTVDDGFSSQAIKTKSIHMTGGKMLGGSSGVNYMFYVRGNKADYDKWVELGNNGWDWETVTNYLKKSEHLLDPLIANSKSSYLHGTDGHLDVTRPVWKENSEKYLEAFKEIGHDVQIDTNGNKQIGYSYPTFTIGKKLRQNTAVSFLNPIKDRPNLYLLKNTLARKIVIDQNKKVTGAEVKLPNGQIINVKANIEIILSAGAFNSPQLLMLSGIGPKNDLNEVGIKTLVDSPNVGKNMQDHALVPVLITGKKDITSVFEVINTLRNFDKFPSPSLLGHVALNKSQTYPDYQATVLPLYTGSLLPVKMCTQVFNWNDEVCKAMIKATLDKETLFAVLTLLHPESRGRIKLKSKNPNDAVLIYSGFFSKEEDIEKFAKCVADYTNIVNASYLRSVNAEVVNVNVAQCASLPYRSHDYWKCYVLNLAATQFHAVGTCAMGPESTDVVDERLRVRGVKGLRVVDASVMPTITSGNTNAPVIMIAEKAADMIKVDNIFY</sequence>
<dbReference type="OrthoDB" id="269227at2759"/>
<dbReference type="PROSITE" id="PS00623">
    <property type="entry name" value="GMC_OXRED_1"/>
    <property type="match status" value="1"/>
</dbReference>
<proteinExistence type="inferred from homology"/>
<evidence type="ECO:0000256" key="3">
    <source>
        <dbReference type="ARBA" id="ARBA00022827"/>
    </source>
</evidence>
<dbReference type="GO" id="GO:0016614">
    <property type="term" value="F:oxidoreductase activity, acting on CH-OH group of donors"/>
    <property type="evidence" value="ECO:0007669"/>
    <property type="project" value="InterPro"/>
</dbReference>
<protein>
    <submittedName>
        <fullName evidence="7">(apollo) hypothetical protein</fullName>
    </submittedName>
</protein>
<dbReference type="InterPro" id="IPR012132">
    <property type="entry name" value="GMC_OxRdtase"/>
</dbReference>
<dbReference type="InterPro" id="IPR000172">
    <property type="entry name" value="GMC_OxRdtase_N"/>
</dbReference>